<dbReference type="Pfam" id="PF07948">
    <property type="entry name" value="Nairovirus_GP38"/>
    <property type="match status" value="1"/>
</dbReference>
<dbReference type="InterPro" id="IPR012487">
    <property type="entry name" value="Nairovirus_M"/>
</dbReference>
<evidence type="ECO:0000256" key="10">
    <source>
        <dbReference type="ARBA" id="ARBA00022844"/>
    </source>
</evidence>
<evidence type="ECO:0000259" key="20">
    <source>
        <dbReference type="Pfam" id="PF01561"/>
    </source>
</evidence>
<feature type="compositionally biased region" description="Polar residues" evidence="18">
    <location>
        <begin position="46"/>
        <end position="55"/>
    </location>
</feature>
<dbReference type="Pfam" id="PF20726">
    <property type="entry name" value="Nairovirus_Gn"/>
    <property type="match status" value="1"/>
</dbReference>
<dbReference type="GO" id="GO:0055036">
    <property type="term" value="C:virion membrane"/>
    <property type="evidence" value="ECO:0007669"/>
    <property type="project" value="UniProtKB-SubCell"/>
</dbReference>
<feature type="domain" description="Non-Structural protein M" evidence="24">
    <location>
        <begin position="870"/>
        <end position="970"/>
    </location>
</feature>
<keyword evidence="9 17" id="KW-1040">Host Golgi apparatus</keyword>
<evidence type="ECO:0000256" key="9">
    <source>
        <dbReference type="ARBA" id="ARBA00022812"/>
    </source>
</evidence>
<dbReference type="GO" id="GO:0019062">
    <property type="term" value="P:virion attachment to host cell"/>
    <property type="evidence" value="ECO:0007669"/>
    <property type="project" value="UniProtKB-UniRule"/>
</dbReference>
<dbReference type="GO" id="GO:0019031">
    <property type="term" value="C:viral envelope"/>
    <property type="evidence" value="ECO:0007669"/>
    <property type="project" value="UniProtKB-UniRule"/>
</dbReference>
<feature type="transmembrane region" description="Helical" evidence="19">
    <location>
        <begin position="836"/>
        <end position="853"/>
    </location>
</feature>
<dbReference type="Pfam" id="PF01561">
    <property type="entry name" value="Hanta_Gc_N"/>
    <property type="match status" value="1"/>
</dbReference>
<reference evidence="25" key="1">
    <citation type="journal article" date="2021" name="Preprints (Basel)">
        <title>Phylogenetic Characterisation of Crimean-Congo Hemorrhagic Fever Virus Detected in African Blue Ticks Feeding on Cattle in a Ugandan Abattoir.</title>
        <authorList>
            <person name="Wampande E.M."/>
            <person name="Waiswa P."/>
            <person name="Allen D.J."/>
            <person name="Hewson R."/>
            <person name="Frost S.D.W."/>
            <person name="Stubbs S.C.B."/>
        </authorList>
    </citation>
    <scope>NUCLEOTIDE SEQUENCE</scope>
    <source>
        <strain evidence="25">CW-024</strain>
    </source>
</reference>
<comment type="subcellular location">
    <subcellularLocation>
        <location evidence="1 17">Host Golgi apparatus membrane</location>
        <topology evidence="1">Single-pass type I membrane protein</topology>
    </subcellularLocation>
    <subcellularLocation>
        <location evidence="3 17">Host endoplasmic reticulum membrane</location>
        <topology evidence="3 17">Single-pass type I membrane protein</topology>
    </subcellularLocation>
    <subcellularLocation>
        <location evidence="17">Virion membrane</location>
        <topology evidence="17">Multi-pass membrane protein</topology>
    </subcellularLocation>
    <subcellularLocation>
        <location evidence="2">Virion membrane</location>
        <topology evidence="2">Single-pass membrane protein</topology>
    </subcellularLocation>
    <subcellularLocation>
        <location evidence="17">Virion membrane</location>
        <topology evidence="17">Single-pass type I membrane protein</topology>
    </subcellularLocation>
    <text evidence="17">Interaction between Glycoprotein C and Glycoprotein N is essential for proper targeting of Glycoprotein C to the Golgi complex, where virion budding occurs.</text>
</comment>
<evidence type="ECO:0000256" key="15">
    <source>
        <dbReference type="ARBA" id="ARBA00023184"/>
    </source>
</evidence>
<protein>
    <recommendedName>
        <fullName evidence="17">Envelopment polyprotein</fullName>
    </recommendedName>
    <alternativeName>
        <fullName evidence="17">M polyprotein</fullName>
    </alternativeName>
    <component>
        <recommendedName>
            <fullName evidence="17">Mucin-like variable region</fullName>
        </recommendedName>
    </component>
    <component>
        <recommendedName>
            <fullName evidence="17">GP38</fullName>
        </recommendedName>
    </component>
    <component>
        <recommendedName>
            <fullName evidence="17">Glycoprotein N</fullName>
            <shortName evidence="17">Gn</shortName>
        </recommendedName>
    </component>
    <component>
        <recommendedName>
            <fullName evidence="17">Non-Structural protein M</fullName>
            <shortName evidence="17">NSm</shortName>
        </recommendedName>
    </component>
    <component>
        <recommendedName>
            <fullName evidence="17">Glycoprotein C</fullName>
            <shortName evidence="17">Gc</shortName>
        </recommendedName>
    </component>
</protein>
<evidence type="ECO:0000256" key="12">
    <source>
        <dbReference type="ARBA" id="ARBA00023136"/>
    </source>
</evidence>
<feature type="domain" description="Glycoprotein Gc C-terminal bunyavirales" evidence="22">
    <location>
        <begin position="1426"/>
        <end position="1647"/>
    </location>
</feature>
<proteinExistence type="inferred from homology"/>
<dbReference type="InterPro" id="IPR048796">
    <property type="entry name" value="NSm_dom_nairovirus"/>
</dbReference>
<keyword evidence="8 17" id="KW-1161">Viral attachment to host cell</keyword>
<keyword evidence="12 17" id="KW-0472">Membrane</keyword>
<feature type="compositionally biased region" description="Low complexity" evidence="18">
    <location>
        <begin position="56"/>
        <end position="68"/>
    </location>
</feature>
<evidence type="ECO:0000259" key="24">
    <source>
        <dbReference type="Pfam" id="PF20728"/>
    </source>
</evidence>
<dbReference type="InterPro" id="IPR002532">
    <property type="entry name" value="Hanta_Gc_N"/>
</dbReference>
<feature type="transmembrane region" description="Helical" evidence="19">
    <location>
        <begin position="990"/>
        <end position="1012"/>
    </location>
</feature>
<evidence type="ECO:0000313" key="25">
    <source>
        <dbReference type="EMBL" id="QRG45927.1"/>
    </source>
</evidence>
<evidence type="ECO:0000256" key="5">
    <source>
        <dbReference type="ARBA" id="ARBA00022510"/>
    </source>
</evidence>
<feature type="compositionally biased region" description="Polar residues" evidence="18">
    <location>
        <begin position="69"/>
        <end position="121"/>
    </location>
</feature>
<evidence type="ECO:0000256" key="3">
    <source>
        <dbReference type="ARBA" id="ARBA00004482"/>
    </source>
</evidence>
<keyword evidence="4 17" id="KW-1168">Fusion of virus membrane with host membrane</keyword>
<keyword evidence="7 17" id="KW-1162">Viral penetration into host cytoplasm</keyword>
<evidence type="ECO:0000256" key="18">
    <source>
        <dbReference type="SAM" id="MobiDB-lite"/>
    </source>
</evidence>
<dbReference type="GO" id="GO:0044167">
    <property type="term" value="C:host cell endoplasmic reticulum membrane"/>
    <property type="evidence" value="ECO:0007669"/>
    <property type="project" value="UniProtKB-SubCell"/>
</dbReference>
<dbReference type="InterPro" id="IPR048801">
    <property type="entry name" value="Gn_nairovirus"/>
</dbReference>
<dbReference type="GO" id="GO:0075512">
    <property type="term" value="P:clathrin-dependent endocytosis of virus by host cell"/>
    <property type="evidence" value="ECO:0007669"/>
    <property type="project" value="UniProtKB-UniRule"/>
</dbReference>
<keyword evidence="14" id="KW-0325">Glycoprotein</keyword>
<feature type="transmembrane region" description="Helical" evidence="19">
    <location>
        <begin position="1611"/>
        <end position="1636"/>
    </location>
</feature>
<evidence type="ECO:0000256" key="13">
    <source>
        <dbReference type="ARBA" id="ARBA00023157"/>
    </source>
</evidence>
<keyword evidence="19" id="KW-1133">Transmembrane helix</keyword>
<evidence type="ECO:0000259" key="23">
    <source>
        <dbReference type="Pfam" id="PF20726"/>
    </source>
</evidence>
<feature type="domain" description="Hantavirus glycoprotein Gc N-terminal" evidence="20">
    <location>
        <begin position="1098"/>
        <end position="1425"/>
    </location>
</feature>
<evidence type="ECO:0000256" key="1">
    <source>
        <dbReference type="ARBA" id="ARBA00004244"/>
    </source>
</evidence>
<dbReference type="Gene3D" id="1.10.8.1320">
    <property type="match status" value="2"/>
</dbReference>
<feature type="region of interest" description="Disordered" evidence="18">
    <location>
        <begin position="32"/>
        <end position="125"/>
    </location>
</feature>
<keyword evidence="11 17" id="KW-1043">Host membrane</keyword>
<feature type="region of interest" description="Disordered" evidence="18">
    <location>
        <begin position="150"/>
        <end position="191"/>
    </location>
</feature>
<dbReference type="Pfam" id="PF20728">
    <property type="entry name" value="Nairovirus_NSm"/>
    <property type="match status" value="1"/>
</dbReference>
<evidence type="ECO:0000256" key="11">
    <source>
        <dbReference type="ARBA" id="ARBA00022870"/>
    </source>
</evidence>
<keyword evidence="19" id="KW-0812">Transmembrane</keyword>
<evidence type="ECO:0000256" key="2">
    <source>
        <dbReference type="ARBA" id="ARBA00004381"/>
    </source>
</evidence>
<organism evidence="25">
    <name type="scientific">Orthonairovirus haemorrhagiae</name>
    <dbReference type="NCBI Taxonomy" id="3052518"/>
    <lineage>
        <taxon>Viruses</taxon>
        <taxon>Riboviria</taxon>
        <taxon>Orthornavirae</taxon>
        <taxon>Negarnaviricota</taxon>
        <taxon>Polyploviricotina</taxon>
        <taxon>Bunyaviricetes</taxon>
        <taxon>Hareavirales</taxon>
        <taxon>Nairoviridae</taxon>
        <taxon>Orthonairovirus</taxon>
    </lineage>
</organism>
<dbReference type="GO" id="GO:0044178">
    <property type="term" value="C:host cell Golgi membrane"/>
    <property type="evidence" value="ECO:0007669"/>
    <property type="project" value="UniProtKB-SubCell"/>
</dbReference>
<dbReference type="GO" id="GO:0016020">
    <property type="term" value="C:membrane"/>
    <property type="evidence" value="ECO:0007669"/>
    <property type="project" value="UniProtKB-UniRule"/>
</dbReference>
<keyword evidence="15 17" id="KW-1038">Host endoplasmic reticulum</keyword>
<keyword evidence="5 17" id="KW-1170">Fusion of virus membrane with host endosomal membrane</keyword>
<comment type="function">
    <molecule>Glycoprotein N</molecule>
    <text evidence="17">Plays a role in virion attachment to host receptor. This attachment induces virion internalization predominantly through clathrin-dependent endocytosis. Glycoprotein N probably locks the Gn-Gc complex in a prefusion state.</text>
</comment>
<feature type="compositionally biased region" description="Polar residues" evidence="18">
    <location>
        <begin position="169"/>
        <end position="187"/>
    </location>
</feature>
<evidence type="ECO:0000256" key="17">
    <source>
        <dbReference type="PIRNR" id="PIRNR003962"/>
    </source>
</evidence>
<name>A0A8B6T2Y5_9VIRU</name>
<evidence type="ECO:0000256" key="19">
    <source>
        <dbReference type="SAM" id="Phobius"/>
    </source>
</evidence>
<keyword evidence="17" id="KW-0261">Viral envelope protein</keyword>
<evidence type="ECO:0000256" key="8">
    <source>
        <dbReference type="ARBA" id="ARBA00022804"/>
    </source>
</evidence>
<dbReference type="GO" id="GO:0039654">
    <property type="term" value="P:fusion of virus membrane with host endosome membrane"/>
    <property type="evidence" value="ECO:0007669"/>
    <property type="project" value="UniProtKB-UniRule"/>
</dbReference>
<feature type="domain" description="GP38 nairovirus" evidence="21">
    <location>
        <begin position="283"/>
        <end position="524"/>
    </location>
</feature>
<keyword evidence="13" id="KW-1015">Disulfide bond</keyword>
<feature type="domain" description="Structural glycoprotein Gn nairovirus" evidence="23">
    <location>
        <begin position="539"/>
        <end position="858"/>
    </location>
</feature>
<evidence type="ECO:0000256" key="6">
    <source>
        <dbReference type="ARBA" id="ARBA00022581"/>
    </source>
</evidence>
<feature type="transmembrane region" description="Helical" evidence="19">
    <location>
        <begin position="873"/>
        <end position="892"/>
    </location>
</feature>
<dbReference type="InterPro" id="IPR048529">
    <property type="entry name" value="GP38_nairovirus"/>
</dbReference>
<feature type="transmembrane region" description="Helical" evidence="19">
    <location>
        <begin position="709"/>
        <end position="738"/>
    </location>
</feature>
<evidence type="ECO:0000256" key="14">
    <source>
        <dbReference type="ARBA" id="ARBA00023180"/>
    </source>
</evidence>
<comment type="similarity">
    <text evidence="17">Belongs to the nairovirus envelope glycoprotein family.</text>
</comment>
<evidence type="ECO:0000256" key="16">
    <source>
        <dbReference type="ARBA" id="ARBA00023296"/>
    </source>
</evidence>
<dbReference type="EMBL" id="MW452934">
    <property type="protein sequence ID" value="QRG45927.1"/>
    <property type="molecule type" value="Viral_cRNA"/>
</dbReference>
<dbReference type="InterPro" id="IPR048791">
    <property type="entry name" value="Gc_C_bunya"/>
</dbReference>
<keyword evidence="6 17" id="KW-0945">Host-virus interaction</keyword>
<evidence type="ECO:0000256" key="7">
    <source>
        <dbReference type="ARBA" id="ARBA00022595"/>
    </source>
</evidence>
<comment type="function">
    <molecule>Glycoprotein C</molecule>
    <text evidence="17">Binds to host cell surface receptor LDLR and mediates fusion between viral and cellular membranes. Attachment to receptor induces virion internalization predominantly through clathrin-dependent endocytosis. Class II fusion protein that promotes fusion of viral membrane with host endosomal membrane after endocytosis of the virion. Exposure of the glycoprotein spikes to potassium is necessary for the conformational change leading to fusion.</text>
</comment>
<evidence type="ECO:0000256" key="4">
    <source>
        <dbReference type="ARBA" id="ARBA00022506"/>
    </source>
</evidence>
<dbReference type="Pfam" id="PF20682">
    <property type="entry name" value="Hanta_Gc_C"/>
    <property type="match status" value="1"/>
</dbReference>
<keyword evidence="10 17" id="KW-0946">Virion</keyword>
<accession>A0A8B6T2Y5</accession>
<feature type="compositionally biased region" description="Low complexity" evidence="18">
    <location>
        <begin position="32"/>
        <end position="45"/>
    </location>
</feature>
<evidence type="ECO:0000259" key="22">
    <source>
        <dbReference type="Pfam" id="PF20682"/>
    </source>
</evidence>
<dbReference type="PIRSF" id="PIRSF003962">
    <property type="entry name" value="M_poly_NairoV"/>
    <property type="match status" value="1"/>
</dbReference>
<sequence>MLFHYKPMLWVYFALCQLLWSDVGTTNGISANSSSTQSNLTLSTTPNGIASEQGPSTAATTEETSSTTVGMTNVQVTTDDGSGESSTDPLIISKATSPSPIISTQVQKAETPTTPRPNTTADPGITTLDSTTLGSSDPIPTTFLVPQANTSLSPSKAPISPTTHHHSRSLLSAGSTVADQTTPAVTTTKEDPTTVSPLIVKDSTAVISTRNITNHSTPGQIGPTTPGAISVTQTTQRQEVKESVTTTTTAATTLADSISRSKRDSNVQVILTFSQGLRKYYSKVLKLLHLTQEEDSEGLLEWCTRMLKQACDDSYFDKRIEEFFVTGTGYFNDVLQFRLHNTPSTTEFTLTPSPTTMPFKSYYAKGSLTFDSGYFSAKCYPRASNSGLQLINVTQHSVKIADTPGPKLSNPKTLNCINLKVATDKEHSELEINVLLPQVAINLSNCHVSVKSHVCDYSLDTDGTIILPKIKHNGVFIPGTYKIVIDKKNKLNDRCTLITNCVIKGREIRKGQSALRQYSTEIRIGQTFVGSRRLLAEVGSSDCVSRTQMIKTEVAEIHEDGYGGPGEKITVCNGSTIVDQRLGSELGCYTVNRIRSYKLCENSATGKSCEIDSVPVKCKQGFCLKITQEGRGHVKLSRGTEIVLDVCDSSCELMIPKGTGDILVDCSGGQQHFLQDNLIDLGCPNVPLLGKMAIYVCRMSNHPKTTIAFLFWFSFGYVVTCVVCKVLFYLLIIIGTLGKKLKQYRELRPQTCIVCESVPVNAIDAEMHELNCNYNICPYCASRLTSDGLTRHVAQCPKRKEKVEETELYLNLERIPWLVRKLLQVSESTGVALKRSCWMITLLILLMVSMSPVQSAPVGQEKAIEVYQIRESYTSMCLFMLGSILFAVSWLIKALVDGIGNSFFPGLSICKTCSIGSVNGFEIESHKCYCSLFCCPYCRACSSDRNTHRMHLNVCKKRKVGSNVMLAVCKRMCFRATVEASSKALLIRSIINSTFVVCILVLAICVVSTSAVDMENLPAGTWEKEEDLANFCHQECQVTETECLCPYEALVLRKPLFLDSIAKGVKSMLNSTSLETSLSIEAPWGAINVQSTYKPTVSAANIALSWSSVEHRGNKILVSGRSESIMKLEERTGISWSLGVEEASEQKTLTISVMDLSQMYSPVFEYLSGDRQVEEWPKATCTGDCPERCGCTTSTCLHKEWPHSRNWRCNPTWCWGVGTGCTCCGLDVKELFTDYMLVKWKVDYIKTEAIVCVELTSQERQCSLIEAGTRFSLGPVTITLSEPRNIQQRLPPEIVTLHPKIEEGFFDLMHVQKVLSASTVCKLQSCTHGVPGDLQVYHVGNLLKGDKINGHSIHKIESHFNTSWMSWDGCDLDYFCNMGDWPSCTYTGVTQHNRAAFINLLNIETDYIRTFHFHSKRVTAHGDTPQLDLKARPTFGAGEVTVLVEVADLELHTKKIEVSGLKFASLTCSGCYSCSSGISCKVRIHVNEPDEFTVHVKSSDPDVVAAGSSLMARKIEFGADSTFKAFSSMPKDSLCFYIVERDYCSSCTSEDTQRCVNTKLEHPQSILIEHKGTIIGKQNDTCPTKASCWLESVKSFFYGLKNMLSGIFGNVFLGIFLFLAPFALLIFFFFFGWRFLFCLKCCRRTRGLLRYKHLKDEEDAGYKKIIDRLNDKKGKSRLFDGERLADRKIAELFSTKTHIG</sequence>
<keyword evidence="16 17" id="KW-1160">Virus entry into host cell</keyword>
<keyword evidence="17" id="KW-1165">Clathrin-mediated endocytosis of virus by host</keyword>
<keyword evidence="17" id="KW-1164">Virus endocytosis by host</keyword>
<evidence type="ECO:0000259" key="21">
    <source>
        <dbReference type="Pfam" id="PF07948"/>
    </source>
</evidence>